<reference evidence="3" key="1">
    <citation type="submission" date="2020-10" db="EMBL/GenBank/DDBJ databases">
        <authorList>
            <person name="Gilroy R."/>
        </authorList>
    </citation>
    <scope>NUCLEOTIDE SEQUENCE</scope>
    <source>
        <strain evidence="3">17113</strain>
    </source>
</reference>
<keyword evidence="3" id="KW-0067">ATP-binding</keyword>
<dbReference type="GO" id="GO:0005524">
    <property type="term" value="F:ATP binding"/>
    <property type="evidence" value="ECO:0007669"/>
    <property type="project" value="UniProtKB-KW"/>
</dbReference>
<dbReference type="PANTHER" id="PTHR43566">
    <property type="entry name" value="CONSERVED PROTEIN"/>
    <property type="match status" value="1"/>
</dbReference>
<dbReference type="PANTHER" id="PTHR43566:SF2">
    <property type="entry name" value="DUF4143 DOMAIN-CONTAINING PROTEIN"/>
    <property type="match status" value="1"/>
</dbReference>
<feature type="domain" description="AAA" evidence="1">
    <location>
        <begin position="24"/>
        <end position="137"/>
    </location>
</feature>
<comment type="caution">
    <text evidence="3">The sequence shown here is derived from an EMBL/GenBank/DDBJ whole genome shotgun (WGS) entry which is preliminary data.</text>
</comment>
<name>A0A9D9DFU5_9FIRM</name>
<evidence type="ECO:0000313" key="3">
    <source>
        <dbReference type="EMBL" id="MBO8426087.1"/>
    </source>
</evidence>
<dbReference type="Pfam" id="PF13635">
    <property type="entry name" value="DUF4143"/>
    <property type="match status" value="1"/>
</dbReference>
<proteinExistence type="predicted"/>
<evidence type="ECO:0000259" key="2">
    <source>
        <dbReference type="Pfam" id="PF13635"/>
    </source>
</evidence>
<sequence length="424" mass="47947">MKLPNYKPRLIDERIKLYLTTFGALLLEGPKWCGKTWSAKNACNSEFLLSDPTGNFNNRQLAITDPKLALNGERPRLIDEWQEAPSLWDAVRWEVDETPEKGQFILTGSSSINKDRYIHTGTGRIAHLKMRTMSLFESGDSSGQASLLDICENRSENIFTGEIKLTRIIDLILRGGWPAGIGLDTQHSTLLSHEYVNAILNEDIYKVDGRRRDRRKIELLLKSLSRNESTTATDAKIKQDIKDKDQNDIDSKTIADYLDLLHCLHLTENIPPFGPSIRSPLRVKQSEQRHFVDPSIPCAILNCTESKLINNLDYLGFLFESLVERDLLTYCDAIDARLFHYQDYEDNEIDAVIEFKDGSWCGVEIKLGANKIDEAAKNLLRVNEKIKSKGGKEAKSLLVICGLSSASYKREDGVYVAPITSLRP</sequence>
<dbReference type="InterPro" id="IPR041682">
    <property type="entry name" value="AAA_14"/>
</dbReference>
<protein>
    <submittedName>
        <fullName evidence="3">ATP-binding protein</fullName>
    </submittedName>
</protein>
<reference evidence="3" key="2">
    <citation type="journal article" date="2021" name="PeerJ">
        <title>Extensive microbial diversity within the chicken gut microbiome revealed by metagenomics and culture.</title>
        <authorList>
            <person name="Gilroy R."/>
            <person name="Ravi A."/>
            <person name="Getino M."/>
            <person name="Pursley I."/>
            <person name="Horton D.L."/>
            <person name="Alikhan N.F."/>
            <person name="Baker D."/>
            <person name="Gharbi K."/>
            <person name="Hall N."/>
            <person name="Watson M."/>
            <person name="Adriaenssens E.M."/>
            <person name="Foster-Nyarko E."/>
            <person name="Jarju S."/>
            <person name="Secka A."/>
            <person name="Antonio M."/>
            <person name="Oren A."/>
            <person name="Chaudhuri R.R."/>
            <person name="La Ragione R."/>
            <person name="Hildebrand F."/>
            <person name="Pallen M.J."/>
        </authorList>
    </citation>
    <scope>NUCLEOTIDE SEQUENCE</scope>
    <source>
        <strain evidence="3">17113</strain>
    </source>
</reference>
<dbReference type="Proteomes" id="UP000823634">
    <property type="component" value="Unassembled WGS sequence"/>
</dbReference>
<dbReference type="InterPro" id="IPR025420">
    <property type="entry name" value="DUF4143"/>
</dbReference>
<dbReference type="AlphaFoldDB" id="A0A9D9DFU5"/>
<dbReference type="EMBL" id="JADINA010000016">
    <property type="protein sequence ID" value="MBO8426087.1"/>
    <property type="molecule type" value="Genomic_DNA"/>
</dbReference>
<organism evidence="3 4">
    <name type="scientific">Candidatus Alloenteromonas pullistercoris</name>
    <dbReference type="NCBI Taxonomy" id="2840785"/>
    <lineage>
        <taxon>Bacteria</taxon>
        <taxon>Bacillati</taxon>
        <taxon>Bacillota</taxon>
        <taxon>Bacillota incertae sedis</taxon>
        <taxon>Candidatus Alloenteromonas</taxon>
    </lineage>
</organism>
<gene>
    <name evidence="3" type="ORF">IAC61_02055</name>
</gene>
<feature type="domain" description="DUF4143" evidence="2">
    <location>
        <begin position="202"/>
        <end position="367"/>
    </location>
</feature>
<evidence type="ECO:0000259" key="1">
    <source>
        <dbReference type="Pfam" id="PF13173"/>
    </source>
</evidence>
<keyword evidence="3" id="KW-0547">Nucleotide-binding</keyword>
<accession>A0A9D9DFU5</accession>
<evidence type="ECO:0000313" key="4">
    <source>
        <dbReference type="Proteomes" id="UP000823634"/>
    </source>
</evidence>
<dbReference type="Pfam" id="PF13173">
    <property type="entry name" value="AAA_14"/>
    <property type="match status" value="1"/>
</dbReference>